<organism evidence="6 7">
    <name type="scientific">Desulfacinum hydrothermale DSM 13146</name>
    <dbReference type="NCBI Taxonomy" id="1121390"/>
    <lineage>
        <taxon>Bacteria</taxon>
        <taxon>Pseudomonadati</taxon>
        <taxon>Thermodesulfobacteriota</taxon>
        <taxon>Syntrophobacteria</taxon>
        <taxon>Syntrophobacterales</taxon>
        <taxon>Syntrophobacteraceae</taxon>
        <taxon>Desulfacinum</taxon>
    </lineage>
</organism>
<dbReference type="Proteomes" id="UP000192783">
    <property type="component" value="Unassembled WGS sequence"/>
</dbReference>
<sequence>MQINVTFRHTESSDAVKRYAEDKVSRLKKYMDEPIEANIVLQVEKFRHIAEVSVDSNGMRVNATEETHDMYSAIDMVMDKLEAQIKKQKEKQRNRKPSNSERSQQLMMNILEWSAEPSAEPRVVTSRQIFAKPMDVDEAVMQLNLSNGDFLVFTNRATEAVNVLYRRKDGNYGLIEPVQ</sequence>
<keyword evidence="6" id="KW-0687">Ribonucleoprotein</keyword>
<comment type="subunit">
    <text evidence="4">Interacts with 100S ribosomes.</text>
</comment>
<evidence type="ECO:0000313" key="7">
    <source>
        <dbReference type="Proteomes" id="UP000192783"/>
    </source>
</evidence>
<accession>A0A1W1XRP8</accession>
<dbReference type="EMBL" id="FWXF01000017">
    <property type="protein sequence ID" value="SMC26633.1"/>
    <property type="molecule type" value="Genomic_DNA"/>
</dbReference>
<dbReference type="InterPro" id="IPR032528">
    <property type="entry name" value="Ribosom_S30AE_C"/>
</dbReference>
<dbReference type="NCBIfam" id="TIGR00741">
    <property type="entry name" value="yfiA"/>
    <property type="match status" value="1"/>
</dbReference>
<comment type="subcellular location">
    <subcellularLocation>
        <location evidence="4">Cytoplasm</location>
    </subcellularLocation>
</comment>
<dbReference type="GO" id="GO:0022627">
    <property type="term" value="C:cytosolic small ribosomal subunit"/>
    <property type="evidence" value="ECO:0007669"/>
    <property type="project" value="TreeGrafter"/>
</dbReference>
<protein>
    <recommendedName>
        <fullName evidence="3 4">Ribosome hibernation promoting factor</fullName>
        <shortName evidence="4">HPF</shortName>
    </recommendedName>
</protein>
<dbReference type="InterPro" id="IPR034694">
    <property type="entry name" value="HPF_long/plastid"/>
</dbReference>
<dbReference type="GO" id="GO:0045900">
    <property type="term" value="P:negative regulation of translational elongation"/>
    <property type="evidence" value="ECO:0007669"/>
    <property type="project" value="TreeGrafter"/>
</dbReference>
<evidence type="ECO:0000313" key="6">
    <source>
        <dbReference type="EMBL" id="SMC26633.1"/>
    </source>
</evidence>
<keyword evidence="1 4" id="KW-0810">Translation regulation</keyword>
<dbReference type="HAMAP" id="MF_00839">
    <property type="entry name" value="HPF"/>
    <property type="match status" value="1"/>
</dbReference>
<proteinExistence type="inferred from homology"/>
<dbReference type="InterPro" id="IPR038416">
    <property type="entry name" value="Ribosom_S30AE_C_sf"/>
</dbReference>
<feature type="domain" description="Sigma 54 modulation/S30EA ribosomal protein C-terminal" evidence="5">
    <location>
        <begin position="119"/>
        <end position="174"/>
    </location>
</feature>
<keyword evidence="6" id="KW-0689">Ribosomal protein</keyword>
<comment type="similarity">
    <text evidence="4">Belongs to the HPF/YfiA ribosome-associated protein family. Long HPF subfamily.</text>
</comment>
<dbReference type="GO" id="GO:0043024">
    <property type="term" value="F:ribosomal small subunit binding"/>
    <property type="evidence" value="ECO:0007669"/>
    <property type="project" value="TreeGrafter"/>
</dbReference>
<dbReference type="STRING" id="1121390.SAMN02746041_02699"/>
<dbReference type="Gene3D" id="3.30.160.100">
    <property type="entry name" value="Ribosome hibernation promotion factor-like"/>
    <property type="match status" value="1"/>
</dbReference>
<evidence type="ECO:0000256" key="1">
    <source>
        <dbReference type="ARBA" id="ARBA00022845"/>
    </source>
</evidence>
<dbReference type="PANTHER" id="PTHR33231:SF1">
    <property type="entry name" value="30S RIBOSOMAL PROTEIN"/>
    <property type="match status" value="1"/>
</dbReference>
<keyword evidence="7" id="KW-1185">Reference proteome</keyword>
<dbReference type="RefSeq" id="WP_084058624.1">
    <property type="nucleotide sequence ID" value="NZ_FWXF01000017.1"/>
</dbReference>
<dbReference type="PANTHER" id="PTHR33231">
    <property type="entry name" value="30S RIBOSOMAL PROTEIN"/>
    <property type="match status" value="1"/>
</dbReference>
<gene>
    <name evidence="4" type="primary">hpf</name>
    <name evidence="6" type="ORF">SAMN02746041_02699</name>
</gene>
<dbReference type="OrthoDB" id="9794975at2"/>
<dbReference type="Pfam" id="PF02482">
    <property type="entry name" value="Ribosomal_S30AE"/>
    <property type="match status" value="1"/>
</dbReference>
<dbReference type="InterPro" id="IPR050574">
    <property type="entry name" value="HPF/YfiA_ribosome-assoc"/>
</dbReference>
<comment type="subunit">
    <text evidence="2">Associates exclusively with 100S ribosomes, which are dimers of 70S ribosomes.</text>
</comment>
<dbReference type="CDD" id="cd00552">
    <property type="entry name" value="RaiA"/>
    <property type="match status" value="1"/>
</dbReference>
<evidence type="ECO:0000259" key="5">
    <source>
        <dbReference type="Pfam" id="PF16321"/>
    </source>
</evidence>
<evidence type="ECO:0000256" key="4">
    <source>
        <dbReference type="HAMAP-Rule" id="MF_00839"/>
    </source>
</evidence>
<comment type="function">
    <text evidence="4">Required for dimerization of active 70S ribosomes into 100S ribosomes in stationary phase; 100S ribosomes are translationally inactive and sometimes present during exponential growth.</text>
</comment>
<keyword evidence="4" id="KW-0963">Cytoplasm</keyword>
<dbReference type="SUPFAM" id="SSF69754">
    <property type="entry name" value="Ribosome binding protein Y (YfiA homologue)"/>
    <property type="match status" value="1"/>
</dbReference>
<dbReference type="InterPro" id="IPR036567">
    <property type="entry name" value="RHF-like"/>
</dbReference>
<name>A0A1W1XRP8_9BACT</name>
<dbReference type="AlphaFoldDB" id="A0A1W1XRP8"/>
<evidence type="ECO:0000256" key="2">
    <source>
        <dbReference type="ARBA" id="ARBA00038695"/>
    </source>
</evidence>
<dbReference type="Pfam" id="PF16321">
    <property type="entry name" value="Ribosom_S30AE_C"/>
    <property type="match status" value="1"/>
</dbReference>
<dbReference type="InterPro" id="IPR003489">
    <property type="entry name" value="RHF/RaiA"/>
</dbReference>
<reference evidence="6 7" key="1">
    <citation type="submission" date="2017-04" db="EMBL/GenBank/DDBJ databases">
        <authorList>
            <person name="Afonso C.L."/>
            <person name="Miller P.J."/>
            <person name="Scott M.A."/>
            <person name="Spackman E."/>
            <person name="Goraichik I."/>
            <person name="Dimitrov K.M."/>
            <person name="Suarez D.L."/>
            <person name="Swayne D.E."/>
        </authorList>
    </citation>
    <scope>NUCLEOTIDE SEQUENCE [LARGE SCALE GENOMIC DNA]</scope>
    <source>
        <strain evidence="6 7">DSM 13146</strain>
    </source>
</reference>
<evidence type="ECO:0000256" key="3">
    <source>
        <dbReference type="ARBA" id="ARBA00041148"/>
    </source>
</evidence>
<dbReference type="Gene3D" id="3.30.505.50">
    <property type="entry name" value="Sigma 54 modulation/S30EA ribosomal protein, C-terminal domain"/>
    <property type="match status" value="1"/>
</dbReference>